<comment type="caution">
    <text evidence="2">The sequence shown here is derived from an EMBL/GenBank/DDBJ whole genome shotgun (WGS) entry which is preliminary data.</text>
</comment>
<proteinExistence type="predicted"/>
<dbReference type="InterPro" id="IPR014158">
    <property type="entry name" value="T4SS_VirB5"/>
</dbReference>
<evidence type="ECO:0000256" key="1">
    <source>
        <dbReference type="SAM" id="SignalP"/>
    </source>
</evidence>
<evidence type="ECO:0000313" key="3">
    <source>
        <dbReference type="Proteomes" id="UP000229839"/>
    </source>
</evidence>
<dbReference type="Proteomes" id="UP000229839">
    <property type="component" value="Unassembled WGS sequence"/>
</dbReference>
<dbReference type="InterPro" id="IPR023220">
    <property type="entry name" value="T4SS_VirB5-domain"/>
</dbReference>
<evidence type="ECO:0000313" key="2">
    <source>
        <dbReference type="EMBL" id="PIT69121.1"/>
    </source>
</evidence>
<name>A0A2M6USG8_9HYPH</name>
<accession>A0A2M6USG8</accession>
<sequence length="256" mass="28852">MKKQVISIAAAMILGISKPAMAIWGAGAADLRASVPTLPSLSSIFGSSSSNLSKPTPPQEKKIIIRPKDLIELAKKQLEETKKIHQSITGNRQLGIKNPTELLTDQSSFFLKNPEIIYNKGIHSAISQSFESILKEERTPDSLQESRDIIVKRIQYASFVDKAVSLQAFQETKNRFEYIEKLLSEIKKTQDLKSIAELQSHIMGTLAMIQNETTKLYMVAHLRNAEQSLIRQQKDKHNVRILNSKNTQIPTIKFIR</sequence>
<gene>
    <name evidence="2" type="ORF">CER18_04750</name>
</gene>
<dbReference type="CDD" id="cd14262">
    <property type="entry name" value="VirB5_like"/>
    <property type="match status" value="1"/>
</dbReference>
<dbReference type="Pfam" id="PF07996">
    <property type="entry name" value="T4SS"/>
    <property type="match status" value="1"/>
</dbReference>
<dbReference type="RefSeq" id="WP_100128930.1">
    <property type="nucleotide sequence ID" value="NZ_CADDYI010000004.1"/>
</dbReference>
<dbReference type="Gene3D" id="1.20.58.430">
    <property type="entry name" value="Type IV secretion system, VirB5-domain"/>
    <property type="match status" value="1"/>
</dbReference>
<dbReference type="SUPFAM" id="SSF101082">
    <property type="entry name" value="Typo IV secretion system protein TraC"/>
    <property type="match status" value="1"/>
</dbReference>
<dbReference type="EMBL" id="NJGE01000008">
    <property type="protein sequence ID" value="PIT69121.1"/>
    <property type="molecule type" value="Genomic_DNA"/>
</dbReference>
<protein>
    <submittedName>
        <fullName evidence="2">Conjugal transfer protein</fullName>
    </submittedName>
</protein>
<organism evidence="2 3">
    <name type="scientific">Bartonella tribocorum</name>
    <dbReference type="NCBI Taxonomy" id="85701"/>
    <lineage>
        <taxon>Bacteria</taxon>
        <taxon>Pseudomonadati</taxon>
        <taxon>Pseudomonadota</taxon>
        <taxon>Alphaproteobacteria</taxon>
        <taxon>Hyphomicrobiales</taxon>
        <taxon>Bartonellaceae</taxon>
        <taxon>Bartonella</taxon>
    </lineage>
</organism>
<keyword evidence="1" id="KW-0732">Signal</keyword>
<feature type="signal peptide" evidence="1">
    <location>
        <begin position="1"/>
        <end position="22"/>
    </location>
</feature>
<feature type="chain" id="PRO_5014623827" evidence="1">
    <location>
        <begin position="23"/>
        <end position="256"/>
    </location>
</feature>
<dbReference type="AlphaFoldDB" id="A0A2M6USG8"/>
<dbReference type="OrthoDB" id="7926589at2"/>
<reference evidence="2 3" key="1">
    <citation type="submission" date="2017-06" db="EMBL/GenBank/DDBJ databases">
        <title>Draft genome of Bartonella tribocorum strain L103, isolated from a rodent in Laos.</title>
        <authorList>
            <person name="Hadjadj L."/>
            <person name="Jiyipong T."/>
            <person name="Morand S."/>
            <person name="Diene S.M."/>
            <person name="Rolain J.-M."/>
        </authorList>
    </citation>
    <scope>NUCLEOTIDE SEQUENCE [LARGE SCALE GENOMIC DNA]</scope>
    <source>
        <strain evidence="2 3">L103</strain>
    </source>
</reference>